<dbReference type="InterPro" id="IPR036291">
    <property type="entry name" value="NAD(P)-bd_dom_sf"/>
</dbReference>
<evidence type="ECO:0000313" key="4">
    <source>
        <dbReference type="Proteomes" id="UP000664132"/>
    </source>
</evidence>
<dbReference type="SUPFAM" id="SSF51735">
    <property type="entry name" value="NAD(P)-binding Rossmann-fold domains"/>
    <property type="match status" value="1"/>
</dbReference>
<dbReference type="InterPro" id="IPR051122">
    <property type="entry name" value="SDR_DHRS6-like"/>
</dbReference>
<accession>A0A8H7T4D4</accession>
<dbReference type="PANTHER" id="PTHR43477">
    <property type="entry name" value="DIHYDROANTICAPSIN 7-DEHYDROGENASE"/>
    <property type="match status" value="1"/>
</dbReference>
<name>A0A8H7T4D4_9HELO</name>
<dbReference type="EMBL" id="JAFJYH010000405">
    <property type="protein sequence ID" value="KAG4412163.1"/>
    <property type="molecule type" value="Genomic_DNA"/>
</dbReference>
<proteinExistence type="inferred from homology"/>
<evidence type="ECO:0008006" key="5">
    <source>
        <dbReference type="Google" id="ProtNLM"/>
    </source>
</evidence>
<dbReference type="CDD" id="cd05233">
    <property type="entry name" value="SDR_c"/>
    <property type="match status" value="1"/>
</dbReference>
<dbReference type="Proteomes" id="UP000664132">
    <property type="component" value="Unassembled WGS sequence"/>
</dbReference>
<dbReference type="AlphaFoldDB" id="A0A8H7T4D4"/>
<dbReference type="InterPro" id="IPR002347">
    <property type="entry name" value="SDR_fam"/>
</dbReference>
<dbReference type="PRINTS" id="PR00081">
    <property type="entry name" value="GDHRDH"/>
</dbReference>
<reference evidence="3" key="1">
    <citation type="submission" date="2021-02" db="EMBL/GenBank/DDBJ databases">
        <title>Genome sequence Cadophora malorum strain M34.</title>
        <authorList>
            <person name="Stefanovic E."/>
            <person name="Vu D."/>
            <person name="Scully C."/>
            <person name="Dijksterhuis J."/>
            <person name="Roader J."/>
            <person name="Houbraken J."/>
        </authorList>
    </citation>
    <scope>NUCLEOTIDE SEQUENCE</scope>
    <source>
        <strain evidence="3">M34</strain>
    </source>
</reference>
<dbReference type="OrthoDB" id="294295at2759"/>
<keyword evidence="2" id="KW-0560">Oxidoreductase</keyword>
<comment type="similarity">
    <text evidence="1">Belongs to the short-chain dehydrogenases/reductases (SDR) family.</text>
</comment>
<sequence>MPSSPSINCSMTRISSSKTTTREIYTSQPAPTFTVIQQSQHPPVTSMTKSAEKFLNKKVIVVGGNSGMAIPWIFDIQEVLTYLRIGFGAAQAFLDAGTKVIVISSNQDHVKDAVKRLDYPNVAGAVGNVREEEAFVEVLRSLAPVDHIVFSAVDIIVRGKLEELNLEEAKHLFGVKFWGSVIIGKAVKKHNIINPGGSLTLTSASAGIKLGKGAAIGGALNAGVITLTKGLGSDLAEIKFRVNVVVPGLVKTELWGKLGQSEEKQQETFANTVQPMGFVAAPDNIAEAYLYLAKADYATGTSIGIVKYNLDSSGLG</sequence>
<dbReference type="Pfam" id="PF13561">
    <property type="entry name" value="adh_short_C2"/>
    <property type="match status" value="1"/>
</dbReference>
<evidence type="ECO:0000256" key="2">
    <source>
        <dbReference type="ARBA" id="ARBA00023002"/>
    </source>
</evidence>
<dbReference type="GO" id="GO:0016491">
    <property type="term" value="F:oxidoreductase activity"/>
    <property type="evidence" value="ECO:0007669"/>
    <property type="project" value="UniProtKB-KW"/>
</dbReference>
<gene>
    <name evidence="3" type="ORF">IFR04_014711</name>
</gene>
<keyword evidence="4" id="KW-1185">Reference proteome</keyword>
<protein>
    <recommendedName>
        <fullName evidence="5">NAD(P)-binding protein</fullName>
    </recommendedName>
</protein>
<dbReference type="Gene3D" id="3.40.50.720">
    <property type="entry name" value="NAD(P)-binding Rossmann-like Domain"/>
    <property type="match status" value="1"/>
</dbReference>
<evidence type="ECO:0000256" key="1">
    <source>
        <dbReference type="ARBA" id="ARBA00006484"/>
    </source>
</evidence>
<evidence type="ECO:0000313" key="3">
    <source>
        <dbReference type="EMBL" id="KAG4412163.1"/>
    </source>
</evidence>
<dbReference type="PANTHER" id="PTHR43477:SF1">
    <property type="entry name" value="DIHYDROANTICAPSIN 7-DEHYDROGENASE"/>
    <property type="match status" value="1"/>
</dbReference>
<comment type="caution">
    <text evidence="3">The sequence shown here is derived from an EMBL/GenBank/DDBJ whole genome shotgun (WGS) entry which is preliminary data.</text>
</comment>
<organism evidence="3 4">
    <name type="scientific">Cadophora malorum</name>
    <dbReference type="NCBI Taxonomy" id="108018"/>
    <lineage>
        <taxon>Eukaryota</taxon>
        <taxon>Fungi</taxon>
        <taxon>Dikarya</taxon>
        <taxon>Ascomycota</taxon>
        <taxon>Pezizomycotina</taxon>
        <taxon>Leotiomycetes</taxon>
        <taxon>Helotiales</taxon>
        <taxon>Ploettnerulaceae</taxon>
        <taxon>Cadophora</taxon>
    </lineage>
</organism>